<sequence length="335" mass="37187">MEPLKGLVGNCCRKNREREKVKERRTSSPQRRPAGKRARESREEVKPAEGTKGKKKSKEKSKSLDSKEKVKPSSKEKLKPSSKDDKKLKSGEDKAKEESKKENAAKSPNPQEHRKKENKKISHKSDEVVGAGAGDKLKGGSRSSTKLKEDASHKKVHKKEKEESFVDYWLQPDGVRKKQKGSKERAKSPTKQPEPEAQQGLGIELSVINEPPLKPQPPPAQEVKPLQNSSKKKDVLKPREGSSKRKDGPKPPEESLKKKGGPKLPEGSTKKKEGPPQVQEHGPKPPSAKLSVTQSPKSRMKSVNLPAGGKEIPTVSDAKTFLLLISTRREILDFF</sequence>
<feature type="compositionally biased region" description="Basic and acidic residues" evidence="1">
    <location>
        <begin position="146"/>
        <end position="164"/>
    </location>
</feature>
<keyword evidence="3" id="KW-1185">Reference proteome</keyword>
<evidence type="ECO:0000313" key="2">
    <source>
        <dbReference type="EMBL" id="KAK5965497.1"/>
    </source>
</evidence>
<evidence type="ECO:0000256" key="1">
    <source>
        <dbReference type="SAM" id="MobiDB-lite"/>
    </source>
</evidence>
<dbReference type="Proteomes" id="UP001331761">
    <property type="component" value="Unassembled WGS sequence"/>
</dbReference>
<protein>
    <submittedName>
        <fullName evidence="2">Uncharacterized protein</fullName>
    </submittedName>
</protein>
<organism evidence="2 3">
    <name type="scientific">Trichostrongylus colubriformis</name>
    <name type="common">Black scour worm</name>
    <dbReference type="NCBI Taxonomy" id="6319"/>
    <lineage>
        <taxon>Eukaryota</taxon>
        <taxon>Metazoa</taxon>
        <taxon>Ecdysozoa</taxon>
        <taxon>Nematoda</taxon>
        <taxon>Chromadorea</taxon>
        <taxon>Rhabditida</taxon>
        <taxon>Rhabditina</taxon>
        <taxon>Rhabditomorpha</taxon>
        <taxon>Strongyloidea</taxon>
        <taxon>Trichostrongylidae</taxon>
        <taxon>Trichostrongylus</taxon>
    </lineage>
</organism>
<name>A0AAN8ET68_TRICO</name>
<feature type="compositionally biased region" description="Basic and acidic residues" evidence="1">
    <location>
        <begin position="111"/>
        <end position="127"/>
    </location>
</feature>
<dbReference type="EMBL" id="WIXE01024570">
    <property type="protein sequence ID" value="KAK5965497.1"/>
    <property type="molecule type" value="Genomic_DNA"/>
</dbReference>
<gene>
    <name evidence="2" type="ORF">GCK32_019914</name>
</gene>
<evidence type="ECO:0000313" key="3">
    <source>
        <dbReference type="Proteomes" id="UP001331761"/>
    </source>
</evidence>
<dbReference type="AlphaFoldDB" id="A0AAN8ET68"/>
<feature type="compositionally biased region" description="Basic and acidic residues" evidence="1">
    <location>
        <begin position="231"/>
        <end position="257"/>
    </location>
</feature>
<reference evidence="2 3" key="1">
    <citation type="submission" date="2019-10" db="EMBL/GenBank/DDBJ databases">
        <title>Assembly and Annotation for the nematode Trichostrongylus colubriformis.</title>
        <authorList>
            <person name="Martin J."/>
        </authorList>
    </citation>
    <scope>NUCLEOTIDE SEQUENCE [LARGE SCALE GENOMIC DNA]</scope>
    <source>
        <strain evidence="2">G859</strain>
        <tissue evidence="2">Whole worm</tissue>
    </source>
</reference>
<proteinExistence type="predicted"/>
<feature type="region of interest" description="Disordered" evidence="1">
    <location>
        <begin position="1"/>
        <end position="312"/>
    </location>
</feature>
<feature type="compositionally biased region" description="Basic and acidic residues" evidence="1">
    <location>
        <begin position="60"/>
        <end position="104"/>
    </location>
</feature>
<feature type="compositionally biased region" description="Basic and acidic residues" evidence="1">
    <location>
        <begin position="37"/>
        <end position="52"/>
    </location>
</feature>
<accession>A0AAN8ET68</accession>
<comment type="caution">
    <text evidence="2">The sequence shown here is derived from an EMBL/GenBank/DDBJ whole genome shotgun (WGS) entry which is preliminary data.</text>
</comment>
<feature type="compositionally biased region" description="Basic and acidic residues" evidence="1">
    <location>
        <begin position="14"/>
        <end position="26"/>
    </location>
</feature>